<dbReference type="InterPro" id="IPR007175">
    <property type="entry name" value="Rpr2/Snm1/Rpp21"/>
</dbReference>
<dbReference type="EMBL" id="WJBH02000001">
    <property type="protein sequence ID" value="KAI9565161.1"/>
    <property type="molecule type" value="Genomic_DNA"/>
</dbReference>
<accession>A0AAD5L271</accession>
<dbReference type="GO" id="GO:0008033">
    <property type="term" value="P:tRNA processing"/>
    <property type="evidence" value="ECO:0007669"/>
    <property type="project" value="UniProtKB-KW"/>
</dbReference>
<keyword evidence="3" id="KW-0862">Zinc</keyword>
<protein>
    <submittedName>
        <fullName evidence="5">Uncharacterized protein</fullName>
    </submittedName>
</protein>
<comment type="similarity">
    <text evidence="4">Belongs to the eukaryotic/archaeal RNase P protein component 4 family.</text>
</comment>
<dbReference type="GO" id="GO:0005655">
    <property type="term" value="C:nucleolar ribonuclease P complex"/>
    <property type="evidence" value="ECO:0007669"/>
    <property type="project" value="TreeGrafter"/>
</dbReference>
<gene>
    <name evidence="5" type="ORF">GHT06_008937</name>
</gene>
<dbReference type="AlphaFoldDB" id="A0AAD5L271"/>
<dbReference type="PANTHER" id="PTHR14742">
    <property type="entry name" value="RIBONUCLEASE P SUBUNIT P21"/>
    <property type="match status" value="1"/>
</dbReference>
<evidence type="ECO:0000256" key="3">
    <source>
        <dbReference type="ARBA" id="ARBA00022833"/>
    </source>
</evidence>
<name>A0AAD5L271_9CRUS</name>
<dbReference type="PANTHER" id="PTHR14742:SF0">
    <property type="entry name" value="RIBONUCLEASE P PROTEIN SUBUNIT P21"/>
    <property type="match status" value="1"/>
</dbReference>
<organism evidence="5 6">
    <name type="scientific">Daphnia sinensis</name>
    <dbReference type="NCBI Taxonomy" id="1820382"/>
    <lineage>
        <taxon>Eukaryota</taxon>
        <taxon>Metazoa</taxon>
        <taxon>Ecdysozoa</taxon>
        <taxon>Arthropoda</taxon>
        <taxon>Crustacea</taxon>
        <taxon>Branchiopoda</taxon>
        <taxon>Diplostraca</taxon>
        <taxon>Cladocera</taxon>
        <taxon>Anomopoda</taxon>
        <taxon>Daphniidae</taxon>
        <taxon>Daphnia</taxon>
        <taxon>Daphnia similis group</taxon>
    </lineage>
</organism>
<proteinExistence type="inferred from homology"/>
<evidence type="ECO:0000313" key="6">
    <source>
        <dbReference type="Proteomes" id="UP000820818"/>
    </source>
</evidence>
<dbReference type="Pfam" id="PF04032">
    <property type="entry name" value="Rpr2"/>
    <property type="match status" value="1"/>
</dbReference>
<keyword evidence="6" id="KW-1185">Reference proteome</keyword>
<keyword evidence="2" id="KW-0479">Metal-binding</keyword>
<evidence type="ECO:0000313" key="5">
    <source>
        <dbReference type="EMBL" id="KAI9565161.1"/>
    </source>
</evidence>
<keyword evidence="1" id="KW-0819">tRNA processing</keyword>
<dbReference type="GO" id="GO:0046872">
    <property type="term" value="F:metal ion binding"/>
    <property type="evidence" value="ECO:0007669"/>
    <property type="project" value="UniProtKB-KW"/>
</dbReference>
<comment type="caution">
    <text evidence="5">The sequence shown here is derived from an EMBL/GenBank/DDBJ whole genome shotgun (WGS) entry which is preliminary data.</text>
</comment>
<evidence type="ECO:0000256" key="2">
    <source>
        <dbReference type="ARBA" id="ARBA00022723"/>
    </source>
</evidence>
<dbReference type="Gene3D" id="6.20.50.20">
    <property type="match status" value="1"/>
</dbReference>
<sequence length="136" mass="15341">MNVNMCGKKTSVVGSDGFQRMNFLYQASVVMLNAVPSCSSLSSFYGTNMVSIGKKLQLKLDPSLKRTMCKGCKSLLIPGKTAVIKIQKPLISKKKKKRQKNYNKIQVWKCLLCKCVKTYILKPDYVLWSEHPMPST</sequence>
<dbReference type="Proteomes" id="UP000820818">
    <property type="component" value="Linkage Group LG1"/>
</dbReference>
<evidence type="ECO:0000256" key="1">
    <source>
        <dbReference type="ARBA" id="ARBA00022694"/>
    </source>
</evidence>
<reference evidence="5 6" key="1">
    <citation type="submission" date="2022-05" db="EMBL/GenBank/DDBJ databases">
        <title>A multi-omics perspective on studying reproductive biology in Daphnia sinensis.</title>
        <authorList>
            <person name="Jia J."/>
        </authorList>
    </citation>
    <scope>NUCLEOTIDE SEQUENCE [LARGE SCALE GENOMIC DNA]</scope>
    <source>
        <strain evidence="5 6">WSL</strain>
    </source>
</reference>
<evidence type="ECO:0000256" key="4">
    <source>
        <dbReference type="ARBA" id="ARBA00038402"/>
    </source>
</evidence>